<organism evidence="2 3">
    <name type="scientific">Novosphingobium sediminicola</name>
    <dbReference type="NCBI Taxonomy" id="563162"/>
    <lineage>
        <taxon>Bacteria</taxon>
        <taxon>Pseudomonadati</taxon>
        <taxon>Pseudomonadota</taxon>
        <taxon>Alphaproteobacteria</taxon>
        <taxon>Sphingomonadales</taxon>
        <taxon>Sphingomonadaceae</taxon>
        <taxon>Novosphingobium</taxon>
    </lineage>
</organism>
<dbReference type="SUPFAM" id="SSF47616">
    <property type="entry name" value="GST C-terminal domain-like"/>
    <property type="match status" value="1"/>
</dbReference>
<sequence>MLLIGQFDSPFVRRVGIALRIYGMAFEHSPFSVMGDGDKFAHLNPLKRVPTLVLNDGEVLIESGAILDYLDEAYGRDKALIAASGPARRAALKRIATATAVADKAVAYFYTRRFGGEVDPFFTQRSEAQIRDGMAALNAQCAARDGDWWHGDAPGHDDIAVAVVARFVSEAYGWLVSLADYPALAAHSARAEGRPEFQAIQQEFIPPS</sequence>
<dbReference type="PANTHER" id="PTHR44051:SF8">
    <property type="entry name" value="GLUTATHIONE S-TRANSFERASE GSTA"/>
    <property type="match status" value="1"/>
</dbReference>
<keyword evidence="3" id="KW-1185">Reference proteome</keyword>
<dbReference type="SFLD" id="SFLDS00019">
    <property type="entry name" value="Glutathione_Transferase_(cytos"/>
    <property type="match status" value="1"/>
</dbReference>
<gene>
    <name evidence="2" type="ORF">GGR38_000144</name>
</gene>
<dbReference type="InterPro" id="IPR040079">
    <property type="entry name" value="Glutathione_S-Trfase"/>
</dbReference>
<keyword evidence="2" id="KW-0808">Transferase</keyword>
<reference evidence="2 3" key="1">
    <citation type="submission" date="2020-08" db="EMBL/GenBank/DDBJ databases">
        <title>Genomic Encyclopedia of Type Strains, Phase IV (KMG-IV): sequencing the most valuable type-strain genomes for metagenomic binning, comparative biology and taxonomic classification.</title>
        <authorList>
            <person name="Goeker M."/>
        </authorList>
    </citation>
    <scope>NUCLEOTIDE SEQUENCE [LARGE SCALE GENOMIC DNA]</scope>
    <source>
        <strain evidence="2 3">DSM 27057</strain>
    </source>
</reference>
<accession>A0A7W6G5T4</accession>
<dbReference type="PROSITE" id="PS50404">
    <property type="entry name" value="GST_NTER"/>
    <property type="match status" value="1"/>
</dbReference>
<dbReference type="InterPro" id="IPR036282">
    <property type="entry name" value="Glutathione-S-Trfase_C_sf"/>
</dbReference>
<dbReference type="Proteomes" id="UP000548867">
    <property type="component" value="Unassembled WGS sequence"/>
</dbReference>
<dbReference type="AlphaFoldDB" id="A0A7W6G5T4"/>
<evidence type="ECO:0000313" key="2">
    <source>
        <dbReference type="EMBL" id="MBB3953232.1"/>
    </source>
</evidence>
<evidence type="ECO:0000259" key="1">
    <source>
        <dbReference type="PROSITE" id="PS50404"/>
    </source>
</evidence>
<dbReference type="InterPro" id="IPR036249">
    <property type="entry name" value="Thioredoxin-like_sf"/>
</dbReference>
<dbReference type="PANTHER" id="PTHR44051">
    <property type="entry name" value="GLUTATHIONE S-TRANSFERASE-RELATED"/>
    <property type="match status" value="1"/>
</dbReference>
<feature type="domain" description="GST N-terminal" evidence="1">
    <location>
        <begin position="1"/>
        <end position="78"/>
    </location>
</feature>
<comment type="caution">
    <text evidence="2">The sequence shown here is derived from an EMBL/GenBank/DDBJ whole genome shotgun (WGS) entry which is preliminary data.</text>
</comment>
<dbReference type="RefSeq" id="WP_183621718.1">
    <property type="nucleotide sequence ID" value="NZ_JACIDX010000001.1"/>
</dbReference>
<dbReference type="InterPro" id="IPR004045">
    <property type="entry name" value="Glutathione_S-Trfase_N"/>
</dbReference>
<dbReference type="EMBL" id="JACIDX010000001">
    <property type="protein sequence ID" value="MBB3953232.1"/>
    <property type="molecule type" value="Genomic_DNA"/>
</dbReference>
<evidence type="ECO:0000313" key="3">
    <source>
        <dbReference type="Proteomes" id="UP000548867"/>
    </source>
</evidence>
<name>A0A7W6G5T4_9SPHN</name>
<dbReference type="Pfam" id="PF13410">
    <property type="entry name" value="GST_C_2"/>
    <property type="match status" value="1"/>
</dbReference>
<dbReference type="Gene3D" id="1.20.1050.10">
    <property type="match status" value="1"/>
</dbReference>
<dbReference type="CDD" id="cd00570">
    <property type="entry name" value="GST_N_family"/>
    <property type="match status" value="1"/>
</dbReference>
<dbReference type="SUPFAM" id="SSF52833">
    <property type="entry name" value="Thioredoxin-like"/>
    <property type="match status" value="1"/>
</dbReference>
<dbReference type="GO" id="GO:0016740">
    <property type="term" value="F:transferase activity"/>
    <property type="evidence" value="ECO:0007669"/>
    <property type="project" value="UniProtKB-KW"/>
</dbReference>
<protein>
    <submittedName>
        <fullName evidence="2">Glutathione S-transferase</fullName>
    </submittedName>
</protein>
<dbReference type="Pfam" id="PF13417">
    <property type="entry name" value="GST_N_3"/>
    <property type="match status" value="1"/>
</dbReference>
<proteinExistence type="predicted"/>
<dbReference type="Gene3D" id="3.40.30.10">
    <property type="entry name" value="Glutaredoxin"/>
    <property type="match status" value="1"/>
</dbReference>